<dbReference type="EMBL" id="SJPM01000002">
    <property type="protein sequence ID" value="TWU01347.1"/>
    <property type="molecule type" value="Genomic_DNA"/>
</dbReference>
<dbReference type="RefSeq" id="WP_146576666.1">
    <property type="nucleotide sequence ID" value="NZ_SJPM01000002.1"/>
</dbReference>
<feature type="transmembrane region" description="Helical" evidence="1">
    <location>
        <begin position="218"/>
        <end position="234"/>
    </location>
</feature>
<keyword evidence="1" id="KW-0812">Transmembrane</keyword>
<feature type="transmembrane region" description="Helical" evidence="1">
    <location>
        <begin position="427"/>
        <end position="445"/>
    </location>
</feature>
<feature type="transmembrane region" description="Helical" evidence="1">
    <location>
        <begin position="150"/>
        <end position="169"/>
    </location>
</feature>
<organism evidence="2 3">
    <name type="scientific">Neorhodopirellula pilleata</name>
    <dbReference type="NCBI Taxonomy" id="2714738"/>
    <lineage>
        <taxon>Bacteria</taxon>
        <taxon>Pseudomonadati</taxon>
        <taxon>Planctomycetota</taxon>
        <taxon>Planctomycetia</taxon>
        <taxon>Pirellulales</taxon>
        <taxon>Pirellulaceae</taxon>
        <taxon>Neorhodopirellula</taxon>
    </lineage>
</organism>
<evidence type="ECO:0000313" key="3">
    <source>
        <dbReference type="Proteomes" id="UP000316213"/>
    </source>
</evidence>
<accession>A0A5C6APB1</accession>
<evidence type="ECO:0008006" key="4">
    <source>
        <dbReference type="Google" id="ProtNLM"/>
    </source>
</evidence>
<evidence type="ECO:0000256" key="1">
    <source>
        <dbReference type="SAM" id="Phobius"/>
    </source>
</evidence>
<protein>
    <recommendedName>
        <fullName evidence="4">Glycosyltransferase RgtA/B/C/D-like domain-containing protein</fullName>
    </recommendedName>
</protein>
<feature type="transmembrane region" description="Helical" evidence="1">
    <location>
        <begin position="255"/>
        <end position="273"/>
    </location>
</feature>
<reference evidence="2 3" key="1">
    <citation type="submission" date="2019-02" db="EMBL/GenBank/DDBJ databases">
        <title>Deep-cultivation of Planctomycetes and their phenomic and genomic characterization uncovers novel biology.</title>
        <authorList>
            <person name="Wiegand S."/>
            <person name="Jogler M."/>
            <person name="Boedeker C."/>
            <person name="Pinto D."/>
            <person name="Vollmers J."/>
            <person name="Rivas-Marin E."/>
            <person name="Kohn T."/>
            <person name="Peeters S.H."/>
            <person name="Heuer A."/>
            <person name="Rast P."/>
            <person name="Oberbeckmann S."/>
            <person name="Bunk B."/>
            <person name="Jeske O."/>
            <person name="Meyerdierks A."/>
            <person name="Storesund J.E."/>
            <person name="Kallscheuer N."/>
            <person name="Luecker S."/>
            <person name="Lage O.M."/>
            <person name="Pohl T."/>
            <person name="Merkel B.J."/>
            <person name="Hornburger P."/>
            <person name="Mueller R.-W."/>
            <person name="Bruemmer F."/>
            <person name="Labrenz M."/>
            <person name="Spormann A.M."/>
            <person name="Op Den Camp H."/>
            <person name="Overmann J."/>
            <person name="Amann R."/>
            <person name="Jetten M.S.M."/>
            <person name="Mascher T."/>
            <person name="Medema M.H."/>
            <person name="Devos D.P."/>
            <person name="Kaster A.-K."/>
            <person name="Ovreas L."/>
            <person name="Rohde M."/>
            <person name="Galperin M.Y."/>
            <person name="Jogler C."/>
        </authorList>
    </citation>
    <scope>NUCLEOTIDE SEQUENCE [LARGE SCALE GENOMIC DNA]</scope>
    <source>
        <strain evidence="2 3">Pla100</strain>
    </source>
</reference>
<sequence>MNNEFKPCIDRYVQSNDLTDSKASTLKTTQFFCWAAVLTIAFHVLLQFDLLFSQPQFEFGDFAANSFAIDDAAKLERVLGNYSRFGFSHPGPAFFYIYAGGEKLFYDWLKWCPAEHNAHILTGIILQSLFWAVSVTAIRARMTNSHSAILIAMILLAYFQLTGYAFTSIWPPHQLLMPFFCMLVTATCILAGDRNWLWAFVLSCCFCVHGHVAQPLFVVPLTIMVVSSIFYDLLQRSRKHDVSLRRSLVTSVSTKQIAFSIAAIAVSILPLVIDLQSERFSNTAKIIEHAIVNRKLDHTMLDSFIYYLNFYSFWGSQEVPDLKLGLAFLQTHGWICAAWSAGLAGTAFAFWQSRGHHASVRHCAVSRWTKMVLFLSLVCHILTIRWGMMMDGEMFAFNGFFNYAIIALNMVICLTVISGWIGDRLSAPVCVFVGATIIAIVSVSLEPPAEIDKHPSDLHPIPKCIPPREITNESIVYFRSFNNMGSWAWMAGQANAWRKQGFRIAVPRDLTLILGERRSIESQLCDATGAIHCVDFMGHRNTDNGVFALLKCTDQLTREDCEYRWSMQELARHQSGFVMESDTNLTDSVVTVGRVSTLVIPAIGQLPELELQLEAESFLSQPSQFELSLGGTKIYSGKVAGRETFIIPLSQSLVSRVIKQRTALVFSMSPPDADAAFFRLPPQPTTNLRIYSVELQRPE</sequence>
<feature type="transmembrane region" description="Helical" evidence="1">
    <location>
        <begin position="118"/>
        <end position="138"/>
    </location>
</feature>
<dbReference type="AlphaFoldDB" id="A0A5C6APB1"/>
<keyword evidence="1" id="KW-1133">Transmembrane helix</keyword>
<feature type="transmembrane region" description="Helical" evidence="1">
    <location>
        <begin position="31"/>
        <end position="52"/>
    </location>
</feature>
<feature type="transmembrane region" description="Helical" evidence="1">
    <location>
        <begin position="371"/>
        <end position="388"/>
    </location>
</feature>
<evidence type="ECO:0000313" key="2">
    <source>
        <dbReference type="EMBL" id="TWU01347.1"/>
    </source>
</evidence>
<keyword evidence="1" id="KW-0472">Membrane</keyword>
<dbReference type="OrthoDB" id="1814621at2"/>
<gene>
    <name evidence="2" type="ORF">Pla100_10740</name>
</gene>
<name>A0A5C6APB1_9BACT</name>
<keyword evidence="3" id="KW-1185">Reference proteome</keyword>
<feature type="transmembrane region" description="Helical" evidence="1">
    <location>
        <begin position="400"/>
        <end position="420"/>
    </location>
</feature>
<feature type="transmembrane region" description="Helical" evidence="1">
    <location>
        <begin position="332"/>
        <end position="351"/>
    </location>
</feature>
<comment type="caution">
    <text evidence="2">The sequence shown here is derived from an EMBL/GenBank/DDBJ whole genome shotgun (WGS) entry which is preliminary data.</text>
</comment>
<proteinExistence type="predicted"/>
<dbReference type="Proteomes" id="UP000316213">
    <property type="component" value="Unassembled WGS sequence"/>
</dbReference>